<dbReference type="InterPro" id="IPR042197">
    <property type="entry name" value="Apaf_helical"/>
</dbReference>
<evidence type="ECO:0000259" key="6">
    <source>
        <dbReference type="Pfam" id="PF23559"/>
    </source>
</evidence>
<dbReference type="SUPFAM" id="SSF52058">
    <property type="entry name" value="L domain-like"/>
    <property type="match status" value="1"/>
</dbReference>
<keyword evidence="9" id="KW-1185">Reference proteome</keyword>
<evidence type="ECO:0000259" key="5">
    <source>
        <dbReference type="Pfam" id="PF18052"/>
    </source>
</evidence>
<dbReference type="FunFam" id="1.10.8.430:FF:000003">
    <property type="entry name" value="Probable disease resistance protein At5g66910"/>
    <property type="match status" value="1"/>
</dbReference>
<dbReference type="InterPro" id="IPR058922">
    <property type="entry name" value="WHD_DRP"/>
</dbReference>
<keyword evidence="1" id="KW-0677">Repeat</keyword>
<evidence type="ECO:0000313" key="9">
    <source>
        <dbReference type="Proteomes" id="UP000230069"/>
    </source>
</evidence>
<dbReference type="STRING" id="218851.A0A2G5C824"/>
<feature type="domain" description="Disease resistance protein winged helix" evidence="6">
    <location>
        <begin position="419"/>
        <end position="491"/>
    </location>
</feature>
<evidence type="ECO:0000259" key="4">
    <source>
        <dbReference type="Pfam" id="PF00931"/>
    </source>
</evidence>
<proteinExistence type="predicted"/>
<dbReference type="InterPro" id="IPR044974">
    <property type="entry name" value="Disease_R_plants"/>
</dbReference>
<dbReference type="Gene3D" id="1.10.8.430">
    <property type="entry name" value="Helical domain of apoptotic protease-activating factors"/>
    <property type="match status" value="1"/>
</dbReference>
<dbReference type="PANTHER" id="PTHR23155">
    <property type="entry name" value="DISEASE RESISTANCE PROTEIN RP"/>
    <property type="match status" value="1"/>
</dbReference>
<dbReference type="Gene3D" id="1.20.5.4130">
    <property type="match status" value="1"/>
</dbReference>
<dbReference type="Gene3D" id="3.80.10.10">
    <property type="entry name" value="Ribonuclease Inhibitor"/>
    <property type="match status" value="1"/>
</dbReference>
<accession>A0A2G5C824</accession>
<reference evidence="8 9" key="1">
    <citation type="submission" date="2017-09" db="EMBL/GenBank/DDBJ databases">
        <title>WGS assembly of Aquilegia coerulea Goldsmith.</title>
        <authorList>
            <person name="Hodges S."/>
            <person name="Kramer E."/>
            <person name="Nordborg M."/>
            <person name="Tomkins J."/>
            <person name="Borevitz J."/>
            <person name="Derieg N."/>
            <person name="Yan J."/>
            <person name="Mihaltcheva S."/>
            <person name="Hayes R.D."/>
            <person name="Rokhsar D."/>
        </authorList>
    </citation>
    <scope>NUCLEOTIDE SEQUENCE [LARGE SCALE GENOMIC DNA]</scope>
    <source>
        <strain evidence="9">cv. Goldsmith</strain>
    </source>
</reference>
<evidence type="ECO:0000259" key="7">
    <source>
        <dbReference type="Pfam" id="PF23598"/>
    </source>
</evidence>
<keyword evidence="2" id="KW-0547">Nucleotide-binding</keyword>
<dbReference type="InterPro" id="IPR027417">
    <property type="entry name" value="P-loop_NTPase"/>
</dbReference>
<dbReference type="InParanoid" id="A0A2G5C824"/>
<dbReference type="CDD" id="cd14798">
    <property type="entry name" value="RX-CC_like"/>
    <property type="match status" value="1"/>
</dbReference>
<dbReference type="OrthoDB" id="3027644at2759"/>
<organism evidence="8 9">
    <name type="scientific">Aquilegia coerulea</name>
    <name type="common">Rocky mountain columbine</name>
    <dbReference type="NCBI Taxonomy" id="218851"/>
    <lineage>
        <taxon>Eukaryota</taxon>
        <taxon>Viridiplantae</taxon>
        <taxon>Streptophyta</taxon>
        <taxon>Embryophyta</taxon>
        <taxon>Tracheophyta</taxon>
        <taxon>Spermatophyta</taxon>
        <taxon>Magnoliopsida</taxon>
        <taxon>Ranunculales</taxon>
        <taxon>Ranunculaceae</taxon>
        <taxon>Thalictroideae</taxon>
        <taxon>Aquilegia</taxon>
    </lineage>
</organism>
<sequence>MLSEEVAFLKGVKEQFQRLQNELRGIKSFLKDADAKQHESAVIRTWVEDVKDVTYDIEDIIDTFILKVAPNKEETGIYNGLMRYATAPKKARNLHKMGNKIQLIFARIEEISNRRERYNITSLVGNGGGTSSSTTNNQNRLRRTYAHDTDDDIVGLKEETSTLLAELLKVDDILRVHSIVGMGGLGKTTLAKQIYNHKDVKHNFDCLAWTFISQQFHMEDVLQEILRKISSLTSGDMKDMKAEELVEKLFFILQSKRYLVILDDIWSKEVWDILKPAFPNGKKGCKVILTTRSAEIAMYADPWSRHIESRSLTKEESWKLLCKKALPKNGLGTSSPLLRNLEKCGREMVNKCCGLPLAVVALGGVLATKKSLNEWETVSKDINVHISKSKGHAGVLAILALSYSDLPYHLKPLFLYLGLFPEDFHISIKKVILMWIAENLVVREQDVGGMEENGKYYFNELLQRCVIEISSRSLNGKPKTFQLHDMMRDLCISKAREENFFEIIQRNSSLTDSSTSLFQVPNSRKIRKCAIYLGNDSRYALPEQAHLSLRTVFFFKSRGFSLDARLNLDHPSFKLVRVLEIEIPRLLAHPIGDELGRVLAKLVKLRYLSLKNTSLMDISKSMDKLFNLEVLDLRGTYLNKSPSTNFANMRQLRHLYLGGFWHNSAYLRIGTTSKLQTLCSVSYGPWVQRDLIHLTHLRKLGIHDIPTDYGMGVMRDIMNYCHRSKNLQSLSLQLRSSSNERKFFRKVQSCPDLEPLSHNHQLLKLMLSGKIKKSHSYWPPNLVKLNLKFSEFEEDPMPILGNLQHLVYLQLYDPFCYALQDDPFGYTLKEIVCSANAFPLLKYLHLIDATKLEEWRVEEGTMPSLTKLLIGNCPGLKMIPTGLRFVTTLQRLEIINMPRKYEERTKEGGEDWCSVQHIPSIKVEHDEMQWYWYNR</sequence>
<dbReference type="SUPFAM" id="SSF52540">
    <property type="entry name" value="P-loop containing nucleoside triphosphate hydrolases"/>
    <property type="match status" value="1"/>
</dbReference>
<dbReference type="Pfam" id="PF23598">
    <property type="entry name" value="LRR_14"/>
    <property type="match status" value="1"/>
</dbReference>
<dbReference type="InterPro" id="IPR002182">
    <property type="entry name" value="NB-ARC"/>
</dbReference>
<dbReference type="InterPro" id="IPR055414">
    <property type="entry name" value="LRR_R13L4/SHOC2-like"/>
</dbReference>
<dbReference type="FunCoup" id="A0A2G5C824">
    <property type="interactions" value="420"/>
</dbReference>
<evidence type="ECO:0000256" key="2">
    <source>
        <dbReference type="ARBA" id="ARBA00022741"/>
    </source>
</evidence>
<dbReference type="EMBL" id="KZ305095">
    <property type="protein sequence ID" value="PIA27406.1"/>
    <property type="molecule type" value="Genomic_DNA"/>
</dbReference>
<dbReference type="FunFam" id="1.10.10.10:FF:000322">
    <property type="entry name" value="Probable disease resistance protein At1g63360"/>
    <property type="match status" value="1"/>
</dbReference>
<dbReference type="InterPro" id="IPR036388">
    <property type="entry name" value="WH-like_DNA-bd_sf"/>
</dbReference>
<gene>
    <name evidence="8" type="ORF">AQUCO_07800031v1</name>
</gene>
<feature type="domain" description="Disease resistance R13L4/SHOC-2-like LRR" evidence="7">
    <location>
        <begin position="568"/>
        <end position="894"/>
    </location>
</feature>
<dbReference type="InterPro" id="IPR041118">
    <property type="entry name" value="Rx_N"/>
</dbReference>
<feature type="domain" description="Disease resistance N-terminal" evidence="5">
    <location>
        <begin position="1"/>
        <end position="73"/>
    </location>
</feature>
<dbReference type="GO" id="GO:0043531">
    <property type="term" value="F:ADP binding"/>
    <property type="evidence" value="ECO:0007669"/>
    <property type="project" value="InterPro"/>
</dbReference>
<dbReference type="Pfam" id="PF00931">
    <property type="entry name" value="NB-ARC"/>
    <property type="match status" value="1"/>
</dbReference>
<dbReference type="Proteomes" id="UP000230069">
    <property type="component" value="Unassembled WGS sequence"/>
</dbReference>
<dbReference type="InterPro" id="IPR038005">
    <property type="entry name" value="RX-like_CC"/>
</dbReference>
<keyword evidence="3" id="KW-0611">Plant defense</keyword>
<evidence type="ECO:0000256" key="1">
    <source>
        <dbReference type="ARBA" id="ARBA00022737"/>
    </source>
</evidence>
<evidence type="ECO:0008006" key="10">
    <source>
        <dbReference type="Google" id="ProtNLM"/>
    </source>
</evidence>
<dbReference type="Gene3D" id="1.10.10.10">
    <property type="entry name" value="Winged helix-like DNA-binding domain superfamily/Winged helix DNA-binding domain"/>
    <property type="match status" value="1"/>
</dbReference>
<dbReference type="Pfam" id="PF18052">
    <property type="entry name" value="Rx_N"/>
    <property type="match status" value="1"/>
</dbReference>
<dbReference type="AlphaFoldDB" id="A0A2G5C824"/>
<dbReference type="Pfam" id="PF23559">
    <property type="entry name" value="WHD_DRP"/>
    <property type="match status" value="1"/>
</dbReference>
<feature type="domain" description="NB-ARC" evidence="4">
    <location>
        <begin position="161"/>
        <end position="329"/>
    </location>
</feature>
<protein>
    <recommendedName>
        <fullName evidence="10">AAA+ ATPase domain-containing protein</fullName>
    </recommendedName>
</protein>
<dbReference type="Gene3D" id="3.40.50.300">
    <property type="entry name" value="P-loop containing nucleotide triphosphate hydrolases"/>
    <property type="match status" value="1"/>
</dbReference>
<dbReference type="PANTHER" id="PTHR23155:SF1185">
    <property type="entry name" value="DISEASE RESISTANCE RPP8-LIKE PROTEIN 3-RELATED"/>
    <property type="match status" value="1"/>
</dbReference>
<dbReference type="PRINTS" id="PR00364">
    <property type="entry name" value="DISEASERSIST"/>
</dbReference>
<dbReference type="GO" id="GO:0098542">
    <property type="term" value="P:defense response to other organism"/>
    <property type="evidence" value="ECO:0007669"/>
    <property type="project" value="TreeGrafter"/>
</dbReference>
<name>A0A2G5C824_AQUCA</name>
<evidence type="ECO:0000313" key="8">
    <source>
        <dbReference type="EMBL" id="PIA27406.1"/>
    </source>
</evidence>
<evidence type="ECO:0000256" key="3">
    <source>
        <dbReference type="ARBA" id="ARBA00022821"/>
    </source>
</evidence>
<dbReference type="InterPro" id="IPR032675">
    <property type="entry name" value="LRR_dom_sf"/>
</dbReference>
<dbReference type="FunFam" id="3.40.50.300:FF:001091">
    <property type="entry name" value="Probable disease resistance protein At1g61300"/>
    <property type="match status" value="1"/>
</dbReference>